<reference evidence="3" key="1">
    <citation type="submission" date="2017-01" db="EMBL/GenBank/DDBJ databases">
        <title>Comparative genomics of anhydrobiosis in the tardigrade Hypsibius dujardini.</title>
        <authorList>
            <person name="Yoshida Y."/>
            <person name="Koutsovoulos G."/>
            <person name="Laetsch D."/>
            <person name="Stevens L."/>
            <person name="Kumar S."/>
            <person name="Horikawa D."/>
            <person name="Ishino K."/>
            <person name="Komine S."/>
            <person name="Tomita M."/>
            <person name="Blaxter M."/>
            <person name="Arakawa K."/>
        </authorList>
    </citation>
    <scope>NUCLEOTIDE SEQUENCE [LARGE SCALE GENOMIC DNA]</scope>
    <source>
        <strain evidence="3">Z151</strain>
    </source>
</reference>
<feature type="compositionally biased region" description="Basic and acidic residues" evidence="1">
    <location>
        <begin position="34"/>
        <end position="43"/>
    </location>
</feature>
<feature type="region of interest" description="Disordered" evidence="1">
    <location>
        <begin position="17"/>
        <end position="43"/>
    </location>
</feature>
<proteinExistence type="predicted"/>
<keyword evidence="3" id="KW-1185">Reference proteome</keyword>
<accession>A0A1W0WN31</accession>
<dbReference type="EMBL" id="MTYJ01000072">
    <property type="protein sequence ID" value="OQV16599.1"/>
    <property type="molecule type" value="Genomic_DNA"/>
</dbReference>
<evidence type="ECO:0000313" key="2">
    <source>
        <dbReference type="EMBL" id="OQV16599.1"/>
    </source>
</evidence>
<comment type="caution">
    <text evidence="2">The sequence shown here is derived from an EMBL/GenBank/DDBJ whole genome shotgun (WGS) entry which is preliminary data.</text>
</comment>
<dbReference type="Proteomes" id="UP000192578">
    <property type="component" value="Unassembled WGS sequence"/>
</dbReference>
<evidence type="ECO:0000313" key="3">
    <source>
        <dbReference type="Proteomes" id="UP000192578"/>
    </source>
</evidence>
<protein>
    <submittedName>
        <fullName evidence="2">Uncharacterized protein</fullName>
    </submittedName>
</protein>
<evidence type="ECO:0000256" key="1">
    <source>
        <dbReference type="SAM" id="MobiDB-lite"/>
    </source>
</evidence>
<gene>
    <name evidence="2" type="ORF">BV898_09269</name>
</gene>
<sequence>MTRRCFGMRPYRTRGGFMAETGRCTTGGGTTGRRRTDAARPGVGEHDHRAYAELEGRYFFVPLAFEPFGI</sequence>
<organism evidence="2 3">
    <name type="scientific">Hypsibius exemplaris</name>
    <name type="common">Freshwater tardigrade</name>
    <dbReference type="NCBI Taxonomy" id="2072580"/>
    <lineage>
        <taxon>Eukaryota</taxon>
        <taxon>Metazoa</taxon>
        <taxon>Ecdysozoa</taxon>
        <taxon>Tardigrada</taxon>
        <taxon>Eutardigrada</taxon>
        <taxon>Parachela</taxon>
        <taxon>Hypsibioidea</taxon>
        <taxon>Hypsibiidae</taxon>
        <taxon>Hypsibius</taxon>
    </lineage>
</organism>
<name>A0A1W0WN31_HYPEX</name>
<dbReference type="AlphaFoldDB" id="A0A1W0WN31"/>